<dbReference type="Proteomes" id="UP000548787">
    <property type="component" value="Unassembled WGS sequence"/>
</dbReference>
<protein>
    <recommendedName>
        <fullName evidence="4">Lipoprotein</fullName>
    </recommendedName>
</protein>
<sequence>MKRLPILFLAFGLVFIAGCSSEATTDSVTEKKKTVEVEKMKVVESTKGTWSLEIPSSWKEDKDLLTDDTELAVSRDDDNVSITGLTEMKSELKDYEGGISLASYQKIVEEFPEDYGVDKLPAFKDIKLNNYPAKLSEFETKESGFTYLNRLYLIEMGDFYLQVLEYGPKSKMEKYNDEANKVMDSIRETPRSAEREKTI</sequence>
<dbReference type="RefSeq" id="WP_181675033.1">
    <property type="nucleotide sequence ID" value="NZ_JABJVM010000001.1"/>
</dbReference>
<keyword evidence="3" id="KW-1185">Reference proteome</keyword>
<organism evidence="2 3">
    <name type="scientific">Listeria rustica</name>
    <dbReference type="NCBI Taxonomy" id="2713503"/>
    <lineage>
        <taxon>Bacteria</taxon>
        <taxon>Bacillati</taxon>
        <taxon>Bacillota</taxon>
        <taxon>Bacilli</taxon>
        <taxon>Bacillales</taxon>
        <taxon>Listeriaceae</taxon>
        <taxon>Listeria</taxon>
    </lineage>
</organism>
<accession>A0A7W1T3G0</accession>
<dbReference type="AlphaFoldDB" id="A0A7W1T3G0"/>
<evidence type="ECO:0000256" key="1">
    <source>
        <dbReference type="SAM" id="SignalP"/>
    </source>
</evidence>
<comment type="caution">
    <text evidence="2">The sequence shown here is derived from an EMBL/GenBank/DDBJ whole genome shotgun (WGS) entry which is preliminary data.</text>
</comment>
<evidence type="ECO:0000313" key="3">
    <source>
        <dbReference type="Proteomes" id="UP000548787"/>
    </source>
</evidence>
<dbReference type="PROSITE" id="PS51257">
    <property type="entry name" value="PROKAR_LIPOPROTEIN"/>
    <property type="match status" value="1"/>
</dbReference>
<evidence type="ECO:0008006" key="4">
    <source>
        <dbReference type="Google" id="ProtNLM"/>
    </source>
</evidence>
<proteinExistence type="predicted"/>
<evidence type="ECO:0000313" key="2">
    <source>
        <dbReference type="EMBL" id="MBA3924763.1"/>
    </source>
</evidence>
<reference evidence="2 3" key="1">
    <citation type="submission" date="2020-08" db="EMBL/GenBank/DDBJ databases">
        <title>Listeria ohnekaius sp. nov. and Listeria portnoyii sp. nov. isolated from non-agricultural and natural environments.</title>
        <authorList>
            <person name="Weller D."/>
            <person name="Belias A.M."/>
            <person name="Liao J."/>
            <person name="Guo S."/>
            <person name="Orsi R.H."/>
            <person name="Wiedmann M."/>
        </authorList>
    </citation>
    <scope>NUCLEOTIDE SEQUENCE [LARGE SCALE GENOMIC DNA]</scope>
    <source>
        <strain evidence="2 3">FSL W9-0585</strain>
    </source>
</reference>
<feature type="signal peptide" evidence="1">
    <location>
        <begin position="1"/>
        <end position="22"/>
    </location>
</feature>
<keyword evidence="1" id="KW-0732">Signal</keyword>
<feature type="chain" id="PRO_5031227740" description="Lipoprotein" evidence="1">
    <location>
        <begin position="23"/>
        <end position="199"/>
    </location>
</feature>
<name>A0A7W1T3G0_9LIST</name>
<gene>
    <name evidence="2" type="ORF">HPK16_00300</name>
</gene>
<dbReference type="EMBL" id="JABJVM010000001">
    <property type="protein sequence ID" value="MBA3924763.1"/>
    <property type="molecule type" value="Genomic_DNA"/>
</dbReference>